<gene>
    <name evidence="2" type="ORF">CAEBREN_06852</name>
</gene>
<evidence type="ECO:0000256" key="1">
    <source>
        <dbReference type="SAM" id="MobiDB-lite"/>
    </source>
</evidence>
<dbReference type="Proteomes" id="UP000008068">
    <property type="component" value="Unassembled WGS sequence"/>
</dbReference>
<dbReference type="eggNOG" id="ENOG502TJ3K">
    <property type="taxonomic scope" value="Eukaryota"/>
</dbReference>
<dbReference type="EMBL" id="GL379806">
    <property type="protein sequence ID" value="EGT40984.1"/>
    <property type="molecule type" value="Genomic_DNA"/>
</dbReference>
<organism evidence="3">
    <name type="scientific">Caenorhabditis brenneri</name>
    <name type="common">Nematode worm</name>
    <dbReference type="NCBI Taxonomy" id="135651"/>
    <lineage>
        <taxon>Eukaryota</taxon>
        <taxon>Metazoa</taxon>
        <taxon>Ecdysozoa</taxon>
        <taxon>Nematoda</taxon>
        <taxon>Chromadorea</taxon>
        <taxon>Rhabditida</taxon>
        <taxon>Rhabditina</taxon>
        <taxon>Rhabditomorpha</taxon>
        <taxon>Rhabditoidea</taxon>
        <taxon>Rhabditidae</taxon>
        <taxon>Peloderinae</taxon>
        <taxon>Caenorhabditis</taxon>
    </lineage>
</organism>
<dbReference type="FunCoup" id="G0MPY1">
    <property type="interactions" value="352"/>
</dbReference>
<dbReference type="STRING" id="135651.G0MPY1"/>
<dbReference type="HOGENOM" id="CLU_894963_0_0_1"/>
<sequence>MSTTLSKMEQMKRKPLLTPRADLQMNTTFIVMQAWWGEIDLQVEFREDTLTFQKYLGKLGTTIEVTFNATDHDGTNVKFTFPIDMFSKLEYTELEFSMVHHPTALILHLNDKGYKEFMKKLPGLVEFWKPKLQAHKRTFSHSLLFVIDPTEFTVSENNVLLYRPRYPEGIINFQVNYNQHWEQHLTNHRLSTGKLEERIVSINEHDFDEYSKVNGLRNIDSQLPGLRNRTIRIFAQRRNINRKNSSKRGVRREGDHNANGEDEEMEVDEISIKEEIMEEEEETVESPVPEPKTKKNGFVTPKLPKRRRRHV</sequence>
<feature type="compositionally biased region" description="Acidic residues" evidence="1">
    <location>
        <begin position="260"/>
        <end position="269"/>
    </location>
</feature>
<dbReference type="InParanoid" id="G0MPY1"/>
<proteinExistence type="predicted"/>
<protein>
    <submittedName>
        <fullName evidence="2">Uncharacterized protein</fullName>
    </submittedName>
</protein>
<evidence type="ECO:0000313" key="3">
    <source>
        <dbReference type="Proteomes" id="UP000008068"/>
    </source>
</evidence>
<keyword evidence="3" id="KW-1185">Reference proteome</keyword>
<evidence type="ECO:0000313" key="2">
    <source>
        <dbReference type="EMBL" id="EGT40984.1"/>
    </source>
</evidence>
<feature type="region of interest" description="Disordered" evidence="1">
    <location>
        <begin position="242"/>
        <end position="311"/>
    </location>
</feature>
<accession>G0MPY1</accession>
<name>G0MPY1_CAEBE</name>
<reference evidence="3" key="1">
    <citation type="submission" date="2011-07" db="EMBL/GenBank/DDBJ databases">
        <authorList>
            <consortium name="Caenorhabditis brenneri Sequencing and Analysis Consortium"/>
            <person name="Wilson R.K."/>
        </authorList>
    </citation>
    <scope>NUCLEOTIDE SEQUENCE [LARGE SCALE GENOMIC DNA]</scope>
    <source>
        <strain evidence="3">PB2801</strain>
    </source>
</reference>
<dbReference type="AlphaFoldDB" id="G0MPY1"/>
<dbReference type="OMA" id="SINEHDF"/>